<sequence length="423" mass="46404">MHAVPRTYLRTRARRGDPFAEILTGYRAGANPYPFGDRIREQGPIVRTPLTWVSADHEVCRKILRDKNFGVSPPEALDVPRTLRRLLRATDPKLASPVEPPSMLMVDPPEHTRYRKLVAQEFTPRAVGRLHDRIVEVTDELLTGLATRPDADLIEDFASRLPVAIICEILGVPSEDQFYMLEMGHAGAPLLDVGITWRAFRRATAALQASETFAEGHIARLRAEPGDNILSKLAASDNLTMPELKSTVALVAGAGFETTVNLIGNGMMALHQHPDQLDLLRAEPDRWPGAIEEILRYDSPVQMTARTALCDTEIAGQPIARGELVSLLLGAANRDPKVFADPGTFDVTRTNAREHLSFSSGVHSCLGASLARMEGLVALSALYERFPEVRLTGRPERRGLVNLRGYQRIPAAPGLAAATSRTA</sequence>
<dbReference type="EMBL" id="VXLC01000004">
    <property type="protein sequence ID" value="KAA8888728.1"/>
    <property type="molecule type" value="Genomic_DNA"/>
</dbReference>
<evidence type="ECO:0000256" key="3">
    <source>
        <dbReference type="ARBA" id="ARBA00022617"/>
    </source>
</evidence>
<dbReference type="SUPFAM" id="SSF48264">
    <property type="entry name" value="Cytochrome P450"/>
    <property type="match status" value="1"/>
</dbReference>
<dbReference type="Proteomes" id="UP000323876">
    <property type="component" value="Unassembled WGS sequence"/>
</dbReference>
<keyword evidence="4 8" id="KW-0479">Metal-binding</keyword>
<dbReference type="PANTHER" id="PTHR46696">
    <property type="entry name" value="P450, PUTATIVE (EUROFUNG)-RELATED"/>
    <property type="match status" value="1"/>
</dbReference>
<dbReference type="Pfam" id="PF00067">
    <property type="entry name" value="p450"/>
    <property type="match status" value="1"/>
</dbReference>
<dbReference type="GO" id="GO:0006707">
    <property type="term" value="P:cholesterol catabolic process"/>
    <property type="evidence" value="ECO:0007669"/>
    <property type="project" value="TreeGrafter"/>
</dbReference>
<evidence type="ECO:0000256" key="7">
    <source>
        <dbReference type="ARBA" id="ARBA00023033"/>
    </source>
</evidence>
<dbReference type="GO" id="GO:0008395">
    <property type="term" value="F:steroid hydroxylase activity"/>
    <property type="evidence" value="ECO:0007669"/>
    <property type="project" value="TreeGrafter"/>
</dbReference>
<evidence type="ECO:0000313" key="10">
    <source>
        <dbReference type="Proteomes" id="UP000323876"/>
    </source>
</evidence>
<keyword evidence="7 8" id="KW-0503">Monooxygenase</keyword>
<dbReference type="AlphaFoldDB" id="A0A5N0EH71"/>
<dbReference type="CDD" id="cd20625">
    <property type="entry name" value="CYP164-like"/>
    <property type="match status" value="1"/>
</dbReference>
<dbReference type="OrthoDB" id="142769at2"/>
<gene>
    <name evidence="9" type="ORF">F3087_15315</name>
</gene>
<comment type="caution">
    <text evidence="9">The sequence shown here is derived from an EMBL/GenBank/DDBJ whole genome shotgun (WGS) entry which is preliminary data.</text>
</comment>
<dbReference type="InterPro" id="IPR001128">
    <property type="entry name" value="Cyt_P450"/>
</dbReference>
<evidence type="ECO:0000256" key="4">
    <source>
        <dbReference type="ARBA" id="ARBA00022723"/>
    </source>
</evidence>
<dbReference type="PROSITE" id="PS00086">
    <property type="entry name" value="CYTOCHROME_P450"/>
    <property type="match status" value="1"/>
</dbReference>
<dbReference type="GO" id="GO:0005506">
    <property type="term" value="F:iron ion binding"/>
    <property type="evidence" value="ECO:0007669"/>
    <property type="project" value="InterPro"/>
</dbReference>
<proteinExistence type="inferred from homology"/>
<evidence type="ECO:0000256" key="6">
    <source>
        <dbReference type="ARBA" id="ARBA00023004"/>
    </source>
</evidence>
<accession>A0A5N0EH71</accession>
<protein>
    <submittedName>
        <fullName evidence="9">Cytochrome P450</fullName>
    </submittedName>
</protein>
<dbReference type="GO" id="GO:0020037">
    <property type="term" value="F:heme binding"/>
    <property type="evidence" value="ECO:0007669"/>
    <property type="project" value="InterPro"/>
</dbReference>
<keyword evidence="10" id="KW-1185">Reference proteome</keyword>
<evidence type="ECO:0000256" key="8">
    <source>
        <dbReference type="RuleBase" id="RU000461"/>
    </source>
</evidence>
<dbReference type="InterPro" id="IPR036396">
    <property type="entry name" value="Cyt_P450_sf"/>
</dbReference>
<keyword evidence="5 8" id="KW-0560">Oxidoreductase</keyword>
<name>A0A5N0EH71_9NOCA</name>
<dbReference type="FunFam" id="1.10.630.10:FF:000018">
    <property type="entry name" value="Cytochrome P450 monooxygenase"/>
    <property type="match status" value="1"/>
</dbReference>
<evidence type="ECO:0000256" key="2">
    <source>
        <dbReference type="ARBA" id="ARBA00010617"/>
    </source>
</evidence>
<keyword evidence="6 8" id="KW-0408">Iron</keyword>
<reference evidence="9 10" key="1">
    <citation type="submission" date="2019-09" db="EMBL/GenBank/DDBJ databases">
        <authorList>
            <person name="Wang X."/>
        </authorList>
    </citation>
    <scope>NUCLEOTIDE SEQUENCE [LARGE SCALE GENOMIC DNA]</scope>
    <source>
        <strain evidence="9 10">CICC 11023</strain>
    </source>
</reference>
<comment type="cofactor">
    <cofactor evidence="1">
        <name>heme</name>
        <dbReference type="ChEBI" id="CHEBI:30413"/>
    </cofactor>
</comment>
<dbReference type="InterPro" id="IPR017972">
    <property type="entry name" value="Cyt_P450_CS"/>
</dbReference>
<dbReference type="GO" id="GO:0036199">
    <property type="term" value="F:cholest-4-en-3-one 26-monooxygenase activity"/>
    <property type="evidence" value="ECO:0007669"/>
    <property type="project" value="TreeGrafter"/>
</dbReference>
<evidence type="ECO:0000313" key="9">
    <source>
        <dbReference type="EMBL" id="KAA8888728.1"/>
    </source>
</evidence>
<evidence type="ECO:0000256" key="1">
    <source>
        <dbReference type="ARBA" id="ARBA00001971"/>
    </source>
</evidence>
<dbReference type="Gene3D" id="1.10.630.10">
    <property type="entry name" value="Cytochrome P450"/>
    <property type="match status" value="1"/>
</dbReference>
<dbReference type="PANTHER" id="PTHR46696:SF4">
    <property type="entry name" value="BIOTIN BIOSYNTHESIS CYTOCHROME P450"/>
    <property type="match status" value="1"/>
</dbReference>
<comment type="similarity">
    <text evidence="2 8">Belongs to the cytochrome P450 family.</text>
</comment>
<keyword evidence="3 8" id="KW-0349">Heme</keyword>
<dbReference type="InterPro" id="IPR002397">
    <property type="entry name" value="Cyt_P450_B"/>
</dbReference>
<evidence type="ECO:0000256" key="5">
    <source>
        <dbReference type="ARBA" id="ARBA00023002"/>
    </source>
</evidence>
<organism evidence="9 10">
    <name type="scientific">Nocardia colli</name>
    <dbReference type="NCBI Taxonomy" id="2545717"/>
    <lineage>
        <taxon>Bacteria</taxon>
        <taxon>Bacillati</taxon>
        <taxon>Actinomycetota</taxon>
        <taxon>Actinomycetes</taxon>
        <taxon>Mycobacteriales</taxon>
        <taxon>Nocardiaceae</taxon>
        <taxon>Nocardia</taxon>
    </lineage>
</organism>
<dbReference type="PRINTS" id="PR00359">
    <property type="entry name" value="BP450"/>
</dbReference>